<evidence type="ECO:0000256" key="7">
    <source>
        <dbReference type="SAM" id="MobiDB-lite"/>
    </source>
</evidence>
<evidence type="ECO:0008006" key="14">
    <source>
        <dbReference type="Google" id="ProtNLM"/>
    </source>
</evidence>
<gene>
    <name evidence="11" type="ORF">CCMP2556_LOCUS17590</name>
    <name evidence="12" type="ORF">CCMP2556_LOCUS48640</name>
</gene>
<evidence type="ECO:0000259" key="10">
    <source>
        <dbReference type="Pfam" id="PF25179"/>
    </source>
</evidence>
<evidence type="ECO:0000256" key="2">
    <source>
        <dbReference type="ARBA" id="ARBA00005512"/>
    </source>
</evidence>
<evidence type="ECO:0000256" key="1">
    <source>
        <dbReference type="ARBA" id="ARBA00004477"/>
    </source>
</evidence>
<organism evidence="11 13">
    <name type="scientific">Durusdinium trenchii</name>
    <dbReference type="NCBI Taxonomy" id="1381693"/>
    <lineage>
        <taxon>Eukaryota</taxon>
        <taxon>Sar</taxon>
        <taxon>Alveolata</taxon>
        <taxon>Dinophyceae</taxon>
        <taxon>Suessiales</taxon>
        <taxon>Symbiodiniaceae</taxon>
        <taxon>Durusdinium</taxon>
    </lineage>
</organism>
<keyword evidence="6 8" id="KW-0472">Membrane</keyword>
<comment type="subcellular location">
    <subcellularLocation>
        <location evidence="1">Endoplasmic reticulum membrane</location>
        <topology evidence="1">Multi-pass membrane protein</topology>
    </subcellularLocation>
</comment>
<evidence type="ECO:0000256" key="4">
    <source>
        <dbReference type="ARBA" id="ARBA00022824"/>
    </source>
</evidence>
<dbReference type="EMBL" id="CAXAMN010009757">
    <property type="protein sequence ID" value="CAK9029704.1"/>
    <property type="molecule type" value="Genomic_DNA"/>
</dbReference>
<feature type="transmembrane region" description="Helical" evidence="8">
    <location>
        <begin position="329"/>
        <end position="350"/>
    </location>
</feature>
<reference evidence="11 13" key="1">
    <citation type="submission" date="2024-02" db="EMBL/GenBank/DDBJ databases">
        <authorList>
            <person name="Chen Y."/>
            <person name="Shah S."/>
            <person name="Dougan E. K."/>
            <person name="Thang M."/>
            <person name="Chan C."/>
        </authorList>
    </citation>
    <scope>NUCLEOTIDE SEQUENCE [LARGE SCALE GENOMIC DNA]</scope>
</reference>
<dbReference type="Pfam" id="PF06762">
    <property type="entry name" value="LMF1"/>
    <property type="match status" value="1"/>
</dbReference>
<dbReference type="PANTHER" id="PTHR14463">
    <property type="entry name" value="LIPASE MATURATION FACTOR"/>
    <property type="match status" value="1"/>
</dbReference>
<evidence type="ECO:0000256" key="5">
    <source>
        <dbReference type="ARBA" id="ARBA00022989"/>
    </source>
</evidence>
<evidence type="ECO:0000256" key="8">
    <source>
        <dbReference type="SAM" id="Phobius"/>
    </source>
</evidence>
<dbReference type="Pfam" id="PF25179">
    <property type="entry name" value="LMF1_C"/>
    <property type="match status" value="1"/>
</dbReference>
<evidence type="ECO:0000313" key="12">
    <source>
        <dbReference type="EMBL" id="CAK9103634.1"/>
    </source>
</evidence>
<dbReference type="Proteomes" id="UP001642484">
    <property type="component" value="Unassembled WGS sequence"/>
</dbReference>
<keyword evidence="5 8" id="KW-1133">Transmembrane helix</keyword>
<keyword evidence="13" id="KW-1185">Reference proteome</keyword>
<evidence type="ECO:0000256" key="6">
    <source>
        <dbReference type="ARBA" id="ARBA00023136"/>
    </source>
</evidence>
<keyword evidence="4" id="KW-0256">Endoplasmic reticulum</keyword>
<feature type="region of interest" description="Disordered" evidence="7">
    <location>
        <begin position="160"/>
        <end position="180"/>
    </location>
</feature>
<accession>A0ABP0KTH3</accession>
<dbReference type="PANTHER" id="PTHR14463:SF10">
    <property type="entry name" value="LIPASE MATURATION FACTOR 1"/>
    <property type="match status" value="1"/>
</dbReference>
<evidence type="ECO:0000313" key="11">
    <source>
        <dbReference type="EMBL" id="CAK9029704.1"/>
    </source>
</evidence>
<comment type="similarity">
    <text evidence="2">Belongs to the lipase maturation factor family.</text>
</comment>
<evidence type="ECO:0000313" key="13">
    <source>
        <dbReference type="Proteomes" id="UP001642484"/>
    </source>
</evidence>
<dbReference type="EMBL" id="CAXAMN010026517">
    <property type="protein sequence ID" value="CAK9103634.1"/>
    <property type="molecule type" value="Genomic_DNA"/>
</dbReference>
<feature type="transmembrane region" description="Helical" evidence="8">
    <location>
        <begin position="263"/>
        <end position="285"/>
    </location>
</feature>
<protein>
    <recommendedName>
        <fullName evidence="14">Lipase maturation factor</fullName>
    </recommendedName>
</protein>
<proteinExistence type="inferred from homology"/>
<evidence type="ECO:0000256" key="3">
    <source>
        <dbReference type="ARBA" id="ARBA00022692"/>
    </source>
</evidence>
<feature type="transmembrane region" description="Helical" evidence="8">
    <location>
        <begin position="386"/>
        <end position="407"/>
    </location>
</feature>
<dbReference type="InterPro" id="IPR009613">
    <property type="entry name" value="LMF"/>
</dbReference>
<name>A0ABP0KTH3_9DINO</name>
<keyword evidence="3 8" id="KW-0812">Transmembrane</keyword>
<feature type="domain" description="Lipase maturation factor 1/2 C-terminal" evidence="10">
    <location>
        <begin position="445"/>
        <end position="564"/>
    </location>
</feature>
<evidence type="ECO:0000259" key="9">
    <source>
        <dbReference type="Pfam" id="PF06762"/>
    </source>
</evidence>
<dbReference type="InterPro" id="IPR057433">
    <property type="entry name" value="LMF1/2_C"/>
</dbReference>
<feature type="transmembrane region" description="Helical" evidence="8">
    <location>
        <begin position="21"/>
        <end position="39"/>
    </location>
</feature>
<feature type="transmembrane region" description="Helical" evidence="8">
    <location>
        <begin position="59"/>
        <end position="83"/>
    </location>
</feature>
<feature type="domain" description="Lipase maturation factor 1/2 N-terminal" evidence="9">
    <location>
        <begin position="220"/>
        <end position="298"/>
    </location>
</feature>
<feature type="transmembrane region" description="Helical" evidence="8">
    <location>
        <begin position="291"/>
        <end position="309"/>
    </location>
</feature>
<dbReference type="InterPro" id="IPR057434">
    <property type="entry name" value="LMF1/2_N"/>
</dbReference>
<sequence length="575" mass="65338">MVKLPQLKTMQAHCCAVRLCALVYFFAFLGNVIDGPIMWTLSPPHDWSAAGLVSLNKLALAPAAVAFFRPWYWPCLAICWVLWHTTHTNGGHWFFFGWDAMLDEIGCLASILSITLTLYDDVQVEPGVAEINLDRQEEEEEEEPALPGSAEGFASALRSRKRDKKQAPNEGTSPCYAEEAERPSRSAWQMLWISFSPEKCTSSSRPCSQAVDWCRTLAELSLTLAGFRLFLAAGLLKMRVGSACWKNYTCLYDHYETQPMPNFAAWMFHNYTPHAMLSVMQWFAIDVSECIVPYFLLSFVLSMGPVGVLQRQVLRDGFAQRILQIPGRLIASVLIMIFVFGMFIGGNYAFLHPLAVVSLVASVGTVHGRPVIRKPESAPKILYRALMPWVVLLVLLFAFLPSLRAYAWLWSGRERLGFVEPLMQSGFVRQAEFFNLGIPYNHHAYFAGAVHERNEMVLWADVGEGYVEVDIPYKVGRVNRMPLQTSPLHRRFAWQWWFLGLGADPSWLVSFMELLCQKNDVAWQAVEYNSSIHTKLGKLSRISAQMYKYHFSKPGSSTWWQRAEVIGQRLDMSCR</sequence>
<comment type="caution">
    <text evidence="11">The sequence shown here is derived from an EMBL/GenBank/DDBJ whole genome shotgun (WGS) entry which is preliminary data.</text>
</comment>